<feature type="transmembrane region" description="Helical" evidence="5">
    <location>
        <begin position="151"/>
        <end position="170"/>
    </location>
</feature>
<dbReference type="Proteomes" id="UP000034947">
    <property type="component" value="Unassembled WGS sequence"/>
</dbReference>
<dbReference type="InterPro" id="IPR018820">
    <property type="entry name" value="BRE4-related_DUF2421"/>
</dbReference>
<feature type="domain" description="Putative ER transporter 6TM N-terminal" evidence="7">
    <location>
        <begin position="21"/>
        <end position="464"/>
    </location>
</feature>
<keyword evidence="4 5" id="KW-0472">Membrane</keyword>
<dbReference type="AlphaFoldDB" id="A0A0F8XL08"/>
<comment type="caution">
    <text evidence="9">The sequence shown here is derived from an EMBL/GenBank/DDBJ whole genome shotgun (WGS) entry which is preliminary data.</text>
</comment>
<feature type="transmembrane region" description="Helical" evidence="5">
    <location>
        <begin position="213"/>
        <end position="233"/>
    </location>
</feature>
<evidence type="ECO:0000256" key="1">
    <source>
        <dbReference type="ARBA" id="ARBA00004141"/>
    </source>
</evidence>
<feature type="transmembrane region" description="Helical" evidence="5">
    <location>
        <begin position="682"/>
        <end position="701"/>
    </location>
</feature>
<evidence type="ECO:0000259" key="6">
    <source>
        <dbReference type="Pfam" id="PF10334"/>
    </source>
</evidence>
<evidence type="ECO:0000256" key="5">
    <source>
        <dbReference type="SAM" id="Phobius"/>
    </source>
</evidence>
<dbReference type="Pfam" id="PF10334">
    <property type="entry name" value="BRE4"/>
    <property type="match status" value="1"/>
</dbReference>
<feature type="transmembrane region" description="Helical" evidence="5">
    <location>
        <begin position="708"/>
        <end position="726"/>
    </location>
</feature>
<name>A0A0F8XL08_9EURO</name>
<evidence type="ECO:0000259" key="8">
    <source>
        <dbReference type="Pfam" id="PF13515"/>
    </source>
</evidence>
<feature type="domain" description="Integral membrane bound transporter" evidence="8">
    <location>
        <begin position="627"/>
        <end position="763"/>
    </location>
</feature>
<reference evidence="9 10" key="1">
    <citation type="submission" date="2015-02" db="EMBL/GenBank/DDBJ databases">
        <title>Draft Genome Sequences of Two Closely-Related Aflatoxigenic Aspergillus Species Obtained from the Cote d'Ivoire.</title>
        <authorList>
            <person name="Moore G.G."/>
            <person name="Beltz S.B."/>
            <person name="Mack B.M."/>
        </authorList>
    </citation>
    <scope>NUCLEOTIDE SEQUENCE [LARGE SCALE GENOMIC DNA]</scope>
    <source>
        <strain evidence="9 10">SRRC1432</strain>
    </source>
</reference>
<keyword evidence="10" id="KW-1185">Reference proteome</keyword>
<dbReference type="GO" id="GO:0016020">
    <property type="term" value="C:membrane"/>
    <property type="evidence" value="ECO:0007669"/>
    <property type="project" value="UniProtKB-SubCell"/>
</dbReference>
<protein>
    <recommendedName>
        <fullName evidence="11">ER transporter 6TM N-terminal domain-containing protein</fullName>
    </recommendedName>
</protein>
<feature type="transmembrane region" description="Helical" evidence="5">
    <location>
        <begin position="69"/>
        <end position="100"/>
    </location>
</feature>
<feature type="transmembrane region" description="Helical" evidence="5">
    <location>
        <begin position="660"/>
        <end position="676"/>
    </location>
</feature>
<feature type="transmembrane region" description="Helical" evidence="5">
    <location>
        <begin position="601"/>
        <end position="621"/>
    </location>
</feature>
<evidence type="ECO:0000256" key="4">
    <source>
        <dbReference type="ARBA" id="ARBA00023136"/>
    </source>
</evidence>
<feature type="domain" description="DUF2421" evidence="6">
    <location>
        <begin position="767"/>
        <end position="977"/>
    </location>
</feature>
<evidence type="ECO:0000259" key="7">
    <source>
        <dbReference type="Pfam" id="PF10337"/>
    </source>
</evidence>
<evidence type="ECO:0000313" key="9">
    <source>
        <dbReference type="EMBL" id="KKK24232.1"/>
    </source>
</evidence>
<evidence type="ECO:0000313" key="10">
    <source>
        <dbReference type="Proteomes" id="UP000034947"/>
    </source>
</evidence>
<dbReference type="Pfam" id="PF13515">
    <property type="entry name" value="FUSC_2"/>
    <property type="match status" value="1"/>
</dbReference>
<keyword evidence="3 5" id="KW-1133">Transmembrane helix</keyword>
<dbReference type="OrthoDB" id="2274698at2759"/>
<dbReference type="VEuPathDB" id="FungiDB:P175DRAFT_0480185"/>
<sequence>MSDVQPSDVGDETQHHHRRLVLPAWLDHWNARDLKVLFRCCAAAWVASLLMFIGPALQNIGIATFFATLMLYIVPPSGILFIYLLGAFSLLFGMCLAWAWGLLTMKAALAARPEAQTQAMVQALQREAVAVANQTGISPLLEAQILVHDGFMLDARVTVIFYVMICLFVYVMSRIRAANPKFVLTQLFGIIVADLFLLFGPTLPSFNALLPEVLVKPGAIGIGIGAACCLVFFPQSTSHVVMIQMEQLLRLGDAPLRHTRSRFAGDSIALEQLLATKTKMIGIFKAMHAALAFLPIDFSRGRWSSDDIKNLQAPLRQVVLAVLSLNDYHIARIRVDQKLASLPTASDTDRTAAHEKRPHPVGQWQLQESADLIQILKSLDYGVIRSQTLDILNRSTHEVLSRSSESLDIIAQCIHTVNSGRWFRRPTQHRVDELMVQTNAMLQNLRSAKALCAVETTERLIENHADLFDADGHLKAPDELTPYSLRGMVIGMVVEERILDVATALEQLMTQLVALMAKRTKDRFWFPSRLRYAFSWLGNRHQDAPVPGLATDSTVSPDDVEDQAKEAQRQLKISRGYGRPIRRSVLSRILRASYRWFTNPGGIYALRMVVVTIATAIPASLPQTAGFYYREKGIWGIITAQTTVLVYMADFTLSLVSRTAGTVVGGVLAMVAWYIGSGDGPGNPYGLAAITALMTIILMWWRLFLPPAFTIAAVMSGATFVLVIGFSYDDGHTQQYGLPGRGYVAFWKRLVTVLLGVVAALIVQIFPRPPSATRHVCKTLSNTMRTLSDHYALLLSHWGRTEGSRFLGPVAEKISIEVAEGLMAIQDSISVLKFEMTLGPFNQQALAETRVLCQDLNQSLGRLLALSATLPPEFQTRLAQTTGMLDDDHIGDIMAVLSVIEQALKSGIALPERLPTPLIKRCYNAWYSRNRAAELSTTLFRDENYRRYCVAISAYLKFLSTIDDIVLVLKGALGESHIIQTWETDVPV</sequence>
<dbReference type="Pfam" id="PF10337">
    <property type="entry name" value="ArAE_2_N"/>
    <property type="match status" value="1"/>
</dbReference>
<keyword evidence="2 5" id="KW-0812">Transmembrane</keyword>
<feature type="transmembrane region" description="Helical" evidence="5">
    <location>
        <begin position="633"/>
        <end position="653"/>
    </location>
</feature>
<feature type="transmembrane region" description="Helical" evidence="5">
    <location>
        <begin position="182"/>
        <end position="201"/>
    </location>
</feature>
<dbReference type="EMBL" id="JYKN01000478">
    <property type="protein sequence ID" value="KKK24232.1"/>
    <property type="molecule type" value="Genomic_DNA"/>
</dbReference>
<dbReference type="PANTHER" id="PTHR37994:SF3">
    <property type="entry name" value="ER TRANSPORTER 6TM N-TERMINAL DOMAIN-CONTAINING PROTEIN"/>
    <property type="match status" value="1"/>
</dbReference>
<comment type="subcellular location">
    <subcellularLocation>
        <location evidence="1">Membrane</location>
        <topology evidence="1">Multi-pass membrane protein</topology>
    </subcellularLocation>
</comment>
<evidence type="ECO:0008006" key="11">
    <source>
        <dbReference type="Google" id="ProtNLM"/>
    </source>
</evidence>
<organism evidence="9 10">
    <name type="scientific">Aspergillus ochraceoroseus</name>
    <dbReference type="NCBI Taxonomy" id="138278"/>
    <lineage>
        <taxon>Eukaryota</taxon>
        <taxon>Fungi</taxon>
        <taxon>Dikarya</taxon>
        <taxon>Ascomycota</taxon>
        <taxon>Pezizomycotina</taxon>
        <taxon>Eurotiomycetes</taxon>
        <taxon>Eurotiomycetidae</taxon>
        <taxon>Eurotiales</taxon>
        <taxon>Aspergillaceae</taxon>
        <taxon>Aspergillus</taxon>
        <taxon>Aspergillus subgen. Nidulantes</taxon>
    </lineage>
</organism>
<dbReference type="PANTHER" id="PTHR37994">
    <property type="entry name" value="ARAE_2_N DOMAIN-CONTAINING PROTEIN-RELATED"/>
    <property type="match status" value="1"/>
</dbReference>
<evidence type="ECO:0000256" key="3">
    <source>
        <dbReference type="ARBA" id="ARBA00022989"/>
    </source>
</evidence>
<gene>
    <name evidence="9" type="ORF">AOCH_001402</name>
</gene>
<accession>A0A0F8XL08</accession>
<dbReference type="InterPro" id="IPR018823">
    <property type="entry name" value="ArAE_2_N"/>
</dbReference>
<dbReference type="InterPro" id="IPR049453">
    <property type="entry name" value="Memb_transporter_dom"/>
</dbReference>
<feature type="transmembrane region" description="Helical" evidence="5">
    <location>
        <begin position="746"/>
        <end position="766"/>
    </location>
</feature>
<proteinExistence type="predicted"/>
<evidence type="ECO:0000256" key="2">
    <source>
        <dbReference type="ARBA" id="ARBA00022692"/>
    </source>
</evidence>